<organism evidence="2">
    <name type="scientific">Arundo donax</name>
    <name type="common">Giant reed</name>
    <name type="synonym">Donax arundinaceus</name>
    <dbReference type="NCBI Taxonomy" id="35708"/>
    <lineage>
        <taxon>Eukaryota</taxon>
        <taxon>Viridiplantae</taxon>
        <taxon>Streptophyta</taxon>
        <taxon>Embryophyta</taxon>
        <taxon>Tracheophyta</taxon>
        <taxon>Spermatophyta</taxon>
        <taxon>Magnoliopsida</taxon>
        <taxon>Liliopsida</taxon>
        <taxon>Poales</taxon>
        <taxon>Poaceae</taxon>
        <taxon>PACMAD clade</taxon>
        <taxon>Arundinoideae</taxon>
        <taxon>Arundineae</taxon>
        <taxon>Arundo</taxon>
    </lineage>
</organism>
<accession>A0A0A9BSE7</accession>
<reference evidence="2" key="1">
    <citation type="submission" date="2014-09" db="EMBL/GenBank/DDBJ databases">
        <authorList>
            <person name="Magalhaes I.L.F."/>
            <person name="Oliveira U."/>
            <person name="Santos F.R."/>
            <person name="Vidigal T.H.D.A."/>
            <person name="Brescovit A.D."/>
            <person name="Santos A.J."/>
        </authorList>
    </citation>
    <scope>NUCLEOTIDE SEQUENCE</scope>
    <source>
        <tissue evidence="2">Shoot tissue taken approximately 20 cm above the soil surface</tissue>
    </source>
</reference>
<feature type="compositionally biased region" description="Pro residues" evidence="1">
    <location>
        <begin position="7"/>
        <end position="16"/>
    </location>
</feature>
<evidence type="ECO:0000313" key="2">
    <source>
        <dbReference type="EMBL" id="JAD66984.1"/>
    </source>
</evidence>
<protein>
    <submittedName>
        <fullName evidence="2">Uncharacterized protein</fullName>
    </submittedName>
</protein>
<reference evidence="2" key="2">
    <citation type="journal article" date="2015" name="Data Brief">
        <title>Shoot transcriptome of the giant reed, Arundo donax.</title>
        <authorList>
            <person name="Barrero R.A."/>
            <person name="Guerrero F.D."/>
            <person name="Moolhuijzen P."/>
            <person name="Goolsby J.A."/>
            <person name="Tidwell J."/>
            <person name="Bellgard S.E."/>
            <person name="Bellgard M.I."/>
        </authorList>
    </citation>
    <scope>NUCLEOTIDE SEQUENCE</scope>
    <source>
        <tissue evidence="2">Shoot tissue taken approximately 20 cm above the soil surface</tissue>
    </source>
</reference>
<dbReference type="AlphaFoldDB" id="A0A0A9BSE7"/>
<proteinExistence type="predicted"/>
<dbReference type="EMBL" id="GBRH01230911">
    <property type="protein sequence ID" value="JAD66984.1"/>
    <property type="molecule type" value="Transcribed_RNA"/>
</dbReference>
<feature type="region of interest" description="Disordered" evidence="1">
    <location>
        <begin position="1"/>
        <end position="89"/>
    </location>
</feature>
<name>A0A0A9BSE7_ARUDO</name>
<feature type="compositionally biased region" description="Low complexity" evidence="1">
    <location>
        <begin position="62"/>
        <end position="80"/>
    </location>
</feature>
<evidence type="ECO:0000256" key="1">
    <source>
        <dbReference type="SAM" id="MobiDB-lite"/>
    </source>
</evidence>
<sequence>MRSPARCPDPMPPGSLPSPCSASRETSSPARSRGSCSPTPPHRSRSSSSRTTPSRRHRCRRLSSPSPASRGSASCGSPGAVSSERSHRR</sequence>